<keyword evidence="5" id="KW-0963">Cytoplasm</keyword>
<keyword evidence="4 5" id="KW-0173">Coenzyme A biosynthesis</keyword>
<dbReference type="InterPro" id="IPR027417">
    <property type="entry name" value="P-loop_NTPase"/>
</dbReference>
<dbReference type="RefSeq" id="WP_011645038.1">
    <property type="nucleotide sequence ID" value="NZ_ARYI01000006.1"/>
</dbReference>
<feature type="binding site" evidence="5">
    <location>
        <begin position="11"/>
        <end position="16"/>
    </location>
    <ligand>
        <name>ATP</name>
        <dbReference type="ChEBI" id="CHEBI:30616"/>
    </ligand>
</feature>
<dbReference type="AlphaFoldDB" id="A0A059FWH4"/>
<evidence type="ECO:0000313" key="7">
    <source>
        <dbReference type="EMBL" id="KCZ94818.1"/>
    </source>
</evidence>
<keyword evidence="5 7" id="KW-0808">Transferase</keyword>
<keyword evidence="5 7" id="KW-0418">Kinase</keyword>
<evidence type="ECO:0000256" key="6">
    <source>
        <dbReference type="NCBIfam" id="TIGR00152"/>
    </source>
</evidence>
<reference evidence="7 8" key="1">
    <citation type="submission" date="2013-04" db="EMBL/GenBank/DDBJ databases">
        <title>Hyphomonas hirschiana VP5 Genome Sequencing.</title>
        <authorList>
            <person name="Lai Q."/>
            <person name="Shao Z."/>
        </authorList>
    </citation>
    <scope>NUCLEOTIDE SEQUENCE [LARGE SCALE GENOMIC DNA]</scope>
    <source>
        <strain evidence="7 8">VP5</strain>
    </source>
</reference>
<protein>
    <recommendedName>
        <fullName evidence="5 6">Dephospho-CoA kinase</fullName>
        <ecNumber evidence="5 6">2.7.1.24</ecNumber>
    </recommendedName>
    <alternativeName>
        <fullName evidence="5">Dephosphocoenzyme A kinase</fullName>
    </alternativeName>
</protein>
<dbReference type="EMBL" id="ARYI01000006">
    <property type="protein sequence ID" value="KCZ94818.1"/>
    <property type="molecule type" value="Genomic_DNA"/>
</dbReference>
<dbReference type="Proteomes" id="UP000025061">
    <property type="component" value="Unassembled WGS sequence"/>
</dbReference>
<gene>
    <name evidence="5 7" type="primary">coaE</name>
    <name evidence="7" type="ORF">HHI_08488</name>
</gene>
<dbReference type="NCBIfam" id="TIGR00152">
    <property type="entry name" value="dephospho-CoA kinase"/>
    <property type="match status" value="1"/>
</dbReference>
<comment type="function">
    <text evidence="5">Catalyzes the phosphorylation of the 3'-hydroxyl group of dephosphocoenzyme A to form coenzyme A.</text>
</comment>
<name>A0A059FWH4_9PROT</name>
<evidence type="ECO:0000256" key="4">
    <source>
        <dbReference type="ARBA" id="ARBA00022993"/>
    </source>
</evidence>
<keyword evidence="8" id="KW-1185">Reference proteome</keyword>
<dbReference type="Gene3D" id="3.40.50.300">
    <property type="entry name" value="P-loop containing nucleotide triphosphate hydrolases"/>
    <property type="match status" value="1"/>
</dbReference>
<dbReference type="PROSITE" id="PS51219">
    <property type="entry name" value="DPCK"/>
    <property type="match status" value="1"/>
</dbReference>
<keyword evidence="3 5" id="KW-0067">ATP-binding</keyword>
<dbReference type="GO" id="GO:0004140">
    <property type="term" value="F:dephospho-CoA kinase activity"/>
    <property type="evidence" value="ECO:0007669"/>
    <property type="project" value="UniProtKB-UniRule"/>
</dbReference>
<evidence type="ECO:0000313" key="8">
    <source>
        <dbReference type="Proteomes" id="UP000025061"/>
    </source>
</evidence>
<organism evidence="7 8">
    <name type="scientific">Hyphomonas hirschiana VP5</name>
    <dbReference type="NCBI Taxonomy" id="1280951"/>
    <lineage>
        <taxon>Bacteria</taxon>
        <taxon>Pseudomonadati</taxon>
        <taxon>Pseudomonadota</taxon>
        <taxon>Alphaproteobacteria</taxon>
        <taxon>Hyphomonadales</taxon>
        <taxon>Hyphomonadaceae</taxon>
        <taxon>Hyphomonas</taxon>
    </lineage>
</organism>
<proteinExistence type="inferred from homology"/>
<sequence>MIILGLTGSIGMGKSATANLFKDAGIPVYDADAAVHALYAEGGAAVAPLEDAFPGVAHKGAIDRQKLRTRVLDDPEAMKRLEGIVHPLAGEAQLDFRRRAKDDGAQFAVLDIPLLFETGGNRHCTYTLVVSAPADIQRARVLARPGMTEEVFESILARQMPDADKRARADFIVSTAHGFDFARDHVRAIIALMKRIADGETP</sequence>
<comment type="catalytic activity">
    <reaction evidence="5">
        <text>3'-dephospho-CoA + ATP = ADP + CoA + H(+)</text>
        <dbReference type="Rhea" id="RHEA:18245"/>
        <dbReference type="ChEBI" id="CHEBI:15378"/>
        <dbReference type="ChEBI" id="CHEBI:30616"/>
        <dbReference type="ChEBI" id="CHEBI:57287"/>
        <dbReference type="ChEBI" id="CHEBI:57328"/>
        <dbReference type="ChEBI" id="CHEBI:456216"/>
        <dbReference type="EC" id="2.7.1.24"/>
    </reaction>
</comment>
<dbReference type="Pfam" id="PF01121">
    <property type="entry name" value="CoaE"/>
    <property type="match status" value="1"/>
</dbReference>
<dbReference type="PATRIC" id="fig|1280951.3.peg.1713"/>
<dbReference type="HAMAP" id="MF_00376">
    <property type="entry name" value="Dephospho_CoA_kinase"/>
    <property type="match status" value="1"/>
</dbReference>
<dbReference type="GO" id="GO:0005524">
    <property type="term" value="F:ATP binding"/>
    <property type="evidence" value="ECO:0007669"/>
    <property type="project" value="UniProtKB-UniRule"/>
</dbReference>
<evidence type="ECO:0000256" key="5">
    <source>
        <dbReference type="HAMAP-Rule" id="MF_00376"/>
    </source>
</evidence>
<dbReference type="InterPro" id="IPR001977">
    <property type="entry name" value="Depp_CoAkinase"/>
</dbReference>
<dbReference type="GO" id="GO:0015937">
    <property type="term" value="P:coenzyme A biosynthetic process"/>
    <property type="evidence" value="ECO:0007669"/>
    <property type="project" value="UniProtKB-UniRule"/>
</dbReference>
<comment type="caution">
    <text evidence="7">The sequence shown here is derived from an EMBL/GenBank/DDBJ whole genome shotgun (WGS) entry which is preliminary data.</text>
</comment>
<evidence type="ECO:0000256" key="2">
    <source>
        <dbReference type="ARBA" id="ARBA00022741"/>
    </source>
</evidence>
<dbReference type="PANTHER" id="PTHR10695">
    <property type="entry name" value="DEPHOSPHO-COA KINASE-RELATED"/>
    <property type="match status" value="1"/>
</dbReference>
<dbReference type="GO" id="GO:0005737">
    <property type="term" value="C:cytoplasm"/>
    <property type="evidence" value="ECO:0007669"/>
    <property type="project" value="UniProtKB-SubCell"/>
</dbReference>
<dbReference type="OrthoDB" id="9812943at2"/>
<dbReference type="CDD" id="cd02022">
    <property type="entry name" value="DPCK"/>
    <property type="match status" value="1"/>
</dbReference>
<dbReference type="UniPathway" id="UPA00241">
    <property type="reaction ID" value="UER00356"/>
</dbReference>
<dbReference type="EC" id="2.7.1.24" evidence="5 6"/>
<dbReference type="SUPFAM" id="SSF52540">
    <property type="entry name" value="P-loop containing nucleoside triphosphate hydrolases"/>
    <property type="match status" value="1"/>
</dbReference>
<evidence type="ECO:0000256" key="1">
    <source>
        <dbReference type="ARBA" id="ARBA00009018"/>
    </source>
</evidence>
<comment type="pathway">
    <text evidence="5">Cofactor biosynthesis; coenzyme A biosynthesis; CoA from (R)-pantothenate: step 5/5.</text>
</comment>
<comment type="subcellular location">
    <subcellularLocation>
        <location evidence="5">Cytoplasm</location>
    </subcellularLocation>
</comment>
<accession>A0A059FWH4</accession>
<keyword evidence="2 5" id="KW-0547">Nucleotide-binding</keyword>
<evidence type="ECO:0000256" key="3">
    <source>
        <dbReference type="ARBA" id="ARBA00022840"/>
    </source>
</evidence>
<dbReference type="PANTHER" id="PTHR10695:SF46">
    <property type="entry name" value="BIFUNCTIONAL COENZYME A SYNTHASE-RELATED"/>
    <property type="match status" value="1"/>
</dbReference>
<comment type="similarity">
    <text evidence="1 5">Belongs to the CoaE family.</text>
</comment>